<geneLocation type="mitochondrion" evidence="20"/>
<dbReference type="GO" id="GO:0006120">
    <property type="term" value="P:mitochondrial electron transport, NADH to ubiquinone"/>
    <property type="evidence" value="ECO:0007669"/>
    <property type="project" value="InterPro"/>
</dbReference>
<evidence type="ECO:0000256" key="4">
    <source>
        <dbReference type="ARBA" id="ARBA00012944"/>
    </source>
</evidence>
<keyword evidence="8 18" id="KW-0812">Transmembrane</keyword>
<feature type="transmembrane region" description="Helical" evidence="18">
    <location>
        <begin position="195"/>
        <end position="215"/>
    </location>
</feature>
<dbReference type="Pfam" id="PF00361">
    <property type="entry name" value="Proton_antipo_M"/>
    <property type="match status" value="1"/>
</dbReference>
<evidence type="ECO:0000256" key="15">
    <source>
        <dbReference type="ARBA" id="ARBA00023128"/>
    </source>
</evidence>
<feature type="domain" description="NADH:quinone oxidoreductase/Mrp antiporter transmembrane" evidence="19">
    <location>
        <begin position="23"/>
        <end position="283"/>
    </location>
</feature>
<keyword evidence="15 18" id="KW-0496">Mitochondrion</keyword>
<dbReference type="AlphaFoldDB" id="A0A7H0R0C5"/>
<protein>
    <recommendedName>
        <fullName evidence="5 18">NADH-ubiquinone oxidoreductase chain 2</fullName>
        <ecNumber evidence="4 18">7.1.1.2</ecNumber>
    </recommendedName>
</protein>
<comment type="similarity">
    <text evidence="3 18">Belongs to the complex I subunit 2 family.</text>
</comment>
<keyword evidence="12 18" id="KW-1133">Transmembrane helix</keyword>
<evidence type="ECO:0000256" key="17">
    <source>
        <dbReference type="ARBA" id="ARBA00049551"/>
    </source>
</evidence>
<keyword evidence="11 18" id="KW-0249">Electron transport</keyword>
<keyword evidence="6" id="KW-0813">Transport</keyword>
<evidence type="ECO:0000259" key="19">
    <source>
        <dbReference type="Pfam" id="PF00361"/>
    </source>
</evidence>
<sequence length="336" mass="39109">MMKYYKIMFFMSMIMGTLITVSSYSWLSMWLGLEINLMSIIPLLTNYKNQFASESALKYFITQALASTIFLFSVLLLMKKTEQISFKVNNAIMTIMYSSIFLKMGAAPFHMWFPEVLEGLSWLNCLIMLTWQKIAPMIVIMNNFMFNMFFMTIIVISLIFSSILGMNQISMRKIMAYSSINHIAWMLSSMFHSKIIWMIYFIIYSLITTSIIIILKKFKILFISQISFSKNNKLSNLILSANIFSLAGLPPFLGFFPKWLTINYLIMEKNYFLSLSLVMFTLISIYFYLRLTFSMITLSKTETTIKINSTTSFIIILFNTLLMFGLIFSTLILNNL</sequence>
<evidence type="ECO:0000256" key="14">
    <source>
        <dbReference type="ARBA" id="ARBA00023075"/>
    </source>
</evidence>
<feature type="transmembrane region" description="Helical" evidence="18">
    <location>
        <begin position="7"/>
        <end position="27"/>
    </location>
</feature>
<evidence type="ECO:0000256" key="10">
    <source>
        <dbReference type="ARBA" id="ARBA00022967"/>
    </source>
</evidence>
<dbReference type="EC" id="7.1.1.2" evidence="4 18"/>
<evidence type="ECO:0000256" key="16">
    <source>
        <dbReference type="ARBA" id="ARBA00023136"/>
    </source>
</evidence>
<dbReference type="CTD" id="4536"/>
<evidence type="ECO:0000313" key="20">
    <source>
        <dbReference type="EMBL" id="QNQ64874.1"/>
    </source>
</evidence>
<gene>
    <name evidence="20" type="primary">ND2</name>
</gene>
<evidence type="ECO:0000256" key="5">
    <source>
        <dbReference type="ARBA" id="ARBA00021008"/>
    </source>
</evidence>
<dbReference type="GO" id="GO:0008137">
    <property type="term" value="F:NADH dehydrogenase (ubiquinone) activity"/>
    <property type="evidence" value="ECO:0007669"/>
    <property type="project" value="UniProtKB-EC"/>
</dbReference>
<keyword evidence="9 18" id="KW-0999">Mitochondrion inner membrane</keyword>
<feature type="transmembrane region" description="Helical" evidence="18">
    <location>
        <begin position="90"/>
        <end position="113"/>
    </location>
</feature>
<dbReference type="PANTHER" id="PTHR46552">
    <property type="entry name" value="NADH-UBIQUINONE OXIDOREDUCTASE CHAIN 2"/>
    <property type="match status" value="1"/>
</dbReference>
<evidence type="ECO:0000256" key="11">
    <source>
        <dbReference type="ARBA" id="ARBA00022982"/>
    </source>
</evidence>
<evidence type="ECO:0000256" key="7">
    <source>
        <dbReference type="ARBA" id="ARBA00022660"/>
    </source>
</evidence>
<dbReference type="GeneID" id="62634061"/>
<feature type="transmembrane region" description="Helical" evidence="18">
    <location>
        <begin position="148"/>
        <end position="169"/>
    </location>
</feature>
<keyword evidence="14 18" id="KW-0830">Ubiquinone</keyword>
<dbReference type="GO" id="GO:0005743">
    <property type="term" value="C:mitochondrial inner membrane"/>
    <property type="evidence" value="ECO:0007669"/>
    <property type="project" value="UniProtKB-SubCell"/>
</dbReference>
<dbReference type="InterPro" id="IPR001750">
    <property type="entry name" value="ND/Mrp_TM"/>
</dbReference>
<feature type="transmembrane region" description="Helical" evidence="18">
    <location>
        <begin position="56"/>
        <end position="78"/>
    </location>
</feature>
<feature type="transmembrane region" description="Helical" evidence="18">
    <location>
        <begin position="236"/>
        <end position="256"/>
    </location>
</feature>
<evidence type="ECO:0000256" key="13">
    <source>
        <dbReference type="ARBA" id="ARBA00023027"/>
    </source>
</evidence>
<comment type="function">
    <text evidence="18">Core subunit of the mitochondrial membrane respiratory chain NADH dehydrogenase (Complex I) which catalyzes electron transfer from NADH through the respiratory chain, using ubiquinone as an electron acceptor. Essential for the catalytic activity and assembly of complex I.</text>
</comment>
<evidence type="ECO:0000256" key="9">
    <source>
        <dbReference type="ARBA" id="ARBA00022792"/>
    </source>
</evidence>
<evidence type="ECO:0000256" key="12">
    <source>
        <dbReference type="ARBA" id="ARBA00022989"/>
    </source>
</evidence>
<dbReference type="PANTHER" id="PTHR46552:SF1">
    <property type="entry name" value="NADH-UBIQUINONE OXIDOREDUCTASE CHAIN 2"/>
    <property type="match status" value="1"/>
</dbReference>
<evidence type="ECO:0000256" key="3">
    <source>
        <dbReference type="ARBA" id="ARBA00007012"/>
    </source>
</evidence>
<dbReference type="InterPro" id="IPR050175">
    <property type="entry name" value="Complex_I_Subunit_2"/>
</dbReference>
<evidence type="ECO:0000256" key="6">
    <source>
        <dbReference type="ARBA" id="ARBA00022448"/>
    </source>
</evidence>
<proteinExistence type="inferred from homology"/>
<dbReference type="InterPro" id="IPR003917">
    <property type="entry name" value="NADH_UbQ_OxRdtase_chain2"/>
</dbReference>
<keyword evidence="13 18" id="KW-0520">NAD</keyword>
<evidence type="ECO:0000256" key="1">
    <source>
        <dbReference type="ARBA" id="ARBA00003257"/>
    </source>
</evidence>
<feature type="transmembrane region" description="Helical" evidence="18">
    <location>
        <begin position="271"/>
        <end position="289"/>
    </location>
</feature>
<dbReference type="PRINTS" id="PR01436">
    <property type="entry name" value="NADHDHGNASE2"/>
</dbReference>
<evidence type="ECO:0000256" key="8">
    <source>
        <dbReference type="ARBA" id="ARBA00022692"/>
    </source>
</evidence>
<keyword evidence="7 18" id="KW-0679">Respiratory chain</keyword>
<name>A0A7H0R0C5_9CUCU</name>
<comment type="catalytic activity">
    <reaction evidence="17 18">
        <text>a ubiquinone + NADH + 5 H(+)(in) = a ubiquinol + NAD(+) + 4 H(+)(out)</text>
        <dbReference type="Rhea" id="RHEA:29091"/>
        <dbReference type="Rhea" id="RHEA-COMP:9565"/>
        <dbReference type="Rhea" id="RHEA-COMP:9566"/>
        <dbReference type="ChEBI" id="CHEBI:15378"/>
        <dbReference type="ChEBI" id="CHEBI:16389"/>
        <dbReference type="ChEBI" id="CHEBI:17976"/>
        <dbReference type="ChEBI" id="CHEBI:57540"/>
        <dbReference type="ChEBI" id="CHEBI:57945"/>
        <dbReference type="EC" id="7.1.1.2"/>
    </reaction>
</comment>
<evidence type="ECO:0000256" key="2">
    <source>
        <dbReference type="ARBA" id="ARBA00004448"/>
    </source>
</evidence>
<accession>A0A7H0R0C5</accession>
<dbReference type="EMBL" id="MT826861">
    <property type="protein sequence ID" value="QNQ64874.1"/>
    <property type="molecule type" value="Genomic_DNA"/>
</dbReference>
<reference evidence="20" key="1">
    <citation type="submission" date="2020-08" db="EMBL/GenBank/DDBJ databases">
        <authorList>
            <person name="Xie W."/>
        </authorList>
    </citation>
    <scope>NUCLEOTIDE SEQUENCE</scope>
</reference>
<organism evidence="20">
    <name type="scientific">Chrysolina aeruginosa</name>
    <dbReference type="NCBI Taxonomy" id="640304"/>
    <lineage>
        <taxon>Eukaryota</taxon>
        <taxon>Metazoa</taxon>
        <taxon>Ecdysozoa</taxon>
        <taxon>Arthropoda</taxon>
        <taxon>Hexapoda</taxon>
        <taxon>Insecta</taxon>
        <taxon>Pterygota</taxon>
        <taxon>Neoptera</taxon>
        <taxon>Endopterygota</taxon>
        <taxon>Coleoptera</taxon>
        <taxon>Polyphaga</taxon>
        <taxon>Cucujiformia</taxon>
        <taxon>Chrysomeloidea</taxon>
        <taxon>Chrysomelidae</taxon>
        <taxon>Chrysomelinae</taxon>
        <taxon>Chrysomelini</taxon>
        <taxon>Chrysolina</taxon>
    </lineage>
</organism>
<comment type="function">
    <text evidence="1">Core subunit of the mitochondrial membrane respiratory chain NADH dehydrogenase (Complex I) that is believed to belong to the minimal assembly required for catalysis. Complex I functions in the transfer of electrons from NADH to the respiratory chain. The immediate electron acceptor for the enzyme is believed to be ubiquinone.</text>
</comment>
<dbReference type="RefSeq" id="YP_009995923.1">
    <property type="nucleotide sequence ID" value="NC_052915.1"/>
</dbReference>
<comment type="subcellular location">
    <subcellularLocation>
        <location evidence="2 18">Mitochondrion inner membrane</location>
        <topology evidence="2 18">Multi-pass membrane protein</topology>
    </subcellularLocation>
</comment>
<feature type="transmembrane region" description="Helical" evidence="18">
    <location>
        <begin position="310"/>
        <end position="333"/>
    </location>
</feature>
<keyword evidence="10 18" id="KW-1278">Translocase</keyword>
<keyword evidence="16 18" id="KW-0472">Membrane</keyword>
<evidence type="ECO:0000256" key="18">
    <source>
        <dbReference type="RuleBase" id="RU003403"/>
    </source>
</evidence>